<dbReference type="EMBL" id="SROY01000002">
    <property type="protein sequence ID" value="TLX22068.1"/>
    <property type="molecule type" value="Genomic_DNA"/>
</dbReference>
<comment type="caution">
    <text evidence="3">The sequence shown here is derived from an EMBL/GenBank/DDBJ whole genome shotgun (WGS) entry which is preliminary data.</text>
</comment>
<dbReference type="GO" id="GO:0016787">
    <property type="term" value="F:hydrolase activity"/>
    <property type="evidence" value="ECO:0007669"/>
    <property type="project" value="UniProtKB-KW"/>
</dbReference>
<protein>
    <submittedName>
        <fullName evidence="3">Ribonuclease</fullName>
    </submittedName>
</protein>
<dbReference type="InterPro" id="IPR016191">
    <property type="entry name" value="Ribonuclease/ribotoxin"/>
</dbReference>
<dbReference type="GO" id="GO:0003723">
    <property type="term" value="F:RNA binding"/>
    <property type="evidence" value="ECO:0007669"/>
    <property type="project" value="InterPro"/>
</dbReference>
<dbReference type="GO" id="GO:0004521">
    <property type="term" value="F:RNA endonuclease activity"/>
    <property type="evidence" value="ECO:0007669"/>
    <property type="project" value="InterPro"/>
</dbReference>
<keyword evidence="1" id="KW-0540">Nuclease</keyword>
<dbReference type="Pfam" id="PF00545">
    <property type="entry name" value="Ribonuclease"/>
    <property type="match status" value="1"/>
</dbReference>
<dbReference type="InterPro" id="IPR000026">
    <property type="entry name" value="N1-like"/>
</dbReference>
<sequence>MRLRNPIVWLLLAIALAAGWQQWRSRQQAPAATHDFPAAHAPALPTAVGATTSADSSASNNPALPAFLPPEARATLGLIQRGGPYPYRQDGQVFGNREGLLPRQPRGWYREYTVDTPGLRHRGARRIVTGGNPPREWYYSDDHYRSFRSFSAGMQP</sequence>
<dbReference type="AlphaFoldDB" id="A0A5R9PH38"/>
<dbReference type="Proteomes" id="UP000308508">
    <property type="component" value="Unassembled WGS sequence"/>
</dbReference>
<accession>A0A5R9PH38</accession>
<proteinExistence type="predicted"/>
<keyword evidence="4" id="KW-1185">Reference proteome</keyword>
<evidence type="ECO:0000313" key="4">
    <source>
        <dbReference type="Proteomes" id="UP000308508"/>
    </source>
</evidence>
<evidence type="ECO:0000256" key="1">
    <source>
        <dbReference type="ARBA" id="ARBA00022722"/>
    </source>
</evidence>
<dbReference type="RefSeq" id="WP_138348375.1">
    <property type="nucleotide sequence ID" value="NZ_SROY01000002.1"/>
</dbReference>
<dbReference type="SUPFAM" id="SSF53933">
    <property type="entry name" value="Microbial ribonucleases"/>
    <property type="match status" value="1"/>
</dbReference>
<evidence type="ECO:0000313" key="3">
    <source>
        <dbReference type="EMBL" id="TLX22068.1"/>
    </source>
</evidence>
<organism evidence="3 4">
    <name type="scientific">Thermomonas fusca</name>
    <dbReference type="NCBI Taxonomy" id="215690"/>
    <lineage>
        <taxon>Bacteria</taxon>
        <taxon>Pseudomonadati</taxon>
        <taxon>Pseudomonadota</taxon>
        <taxon>Gammaproteobacteria</taxon>
        <taxon>Lysobacterales</taxon>
        <taxon>Lysobacteraceae</taxon>
        <taxon>Thermomonas</taxon>
    </lineage>
</organism>
<dbReference type="STRING" id="1123377.GCA_000423885_01838"/>
<gene>
    <name evidence="3" type="ORF">E5S66_05955</name>
</gene>
<keyword evidence="2" id="KW-0378">Hydrolase</keyword>
<name>A0A5R9PH38_9GAMM</name>
<evidence type="ECO:0000256" key="2">
    <source>
        <dbReference type="ARBA" id="ARBA00022801"/>
    </source>
</evidence>
<reference evidence="3 4" key="1">
    <citation type="submission" date="2019-04" db="EMBL/GenBank/DDBJ databases">
        <authorList>
            <person name="Grouzdev D.S."/>
            <person name="Nazina T.N."/>
        </authorList>
    </citation>
    <scope>NUCLEOTIDE SEQUENCE [LARGE SCALE GENOMIC DNA]</scope>
    <source>
        <strain evidence="3 4">SHC 3-19</strain>
    </source>
</reference>
<dbReference type="Gene3D" id="3.10.450.30">
    <property type="entry name" value="Microbial ribonucleases"/>
    <property type="match status" value="1"/>
</dbReference>